<gene>
    <name evidence="11" type="ORF">H8710_01865</name>
</gene>
<dbReference type="EMBL" id="JACRSV010000001">
    <property type="protein sequence ID" value="MBC8558808.1"/>
    <property type="molecule type" value="Genomic_DNA"/>
</dbReference>
<feature type="transmembrane region" description="Helical" evidence="9">
    <location>
        <begin position="306"/>
        <end position="331"/>
    </location>
</feature>
<evidence type="ECO:0000256" key="8">
    <source>
        <dbReference type="ARBA" id="ARBA00023136"/>
    </source>
</evidence>
<feature type="transmembrane region" description="Helical" evidence="9">
    <location>
        <begin position="247"/>
        <end position="267"/>
    </location>
</feature>
<feature type="transmembrane region" description="Helical" evidence="9">
    <location>
        <begin position="420"/>
        <end position="442"/>
    </location>
</feature>
<keyword evidence="12" id="KW-1185">Reference proteome</keyword>
<comment type="similarity">
    <text evidence="2 9">Belongs to the alanine or glycine:cation symporter (AGCS) (TC 2.A.25) family.</text>
</comment>
<dbReference type="GO" id="GO:0005886">
    <property type="term" value="C:plasma membrane"/>
    <property type="evidence" value="ECO:0007669"/>
    <property type="project" value="UniProtKB-SubCell"/>
</dbReference>
<proteinExistence type="inferred from homology"/>
<evidence type="ECO:0000256" key="7">
    <source>
        <dbReference type="ARBA" id="ARBA00022989"/>
    </source>
</evidence>
<organism evidence="11 12">
    <name type="scientific">Fumia xinanensis</name>
    <dbReference type="NCBI Taxonomy" id="2763659"/>
    <lineage>
        <taxon>Bacteria</taxon>
        <taxon>Bacillati</taxon>
        <taxon>Bacillota</taxon>
        <taxon>Clostridia</taxon>
        <taxon>Eubacteriales</taxon>
        <taxon>Oscillospiraceae</taxon>
        <taxon>Fumia</taxon>
    </lineage>
</organism>
<feature type="region of interest" description="Disordered" evidence="10">
    <location>
        <begin position="461"/>
        <end position="481"/>
    </location>
</feature>
<dbReference type="PANTHER" id="PTHR30330">
    <property type="entry name" value="AGSS FAMILY TRANSPORTER, SODIUM-ALANINE"/>
    <property type="match status" value="1"/>
</dbReference>
<feature type="transmembrane region" description="Helical" evidence="9">
    <location>
        <begin position="190"/>
        <end position="209"/>
    </location>
</feature>
<keyword evidence="8 9" id="KW-0472">Membrane</keyword>
<evidence type="ECO:0000256" key="1">
    <source>
        <dbReference type="ARBA" id="ARBA00004651"/>
    </source>
</evidence>
<dbReference type="NCBIfam" id="TIGR00835">
    <property type="entry name" value="agcS"/>
    <property type="match status" value="1"/>
</dbReference>
<dbReference type="Proteomes" id="UP000610760">
    <property type="component" value="Unassembled WGS sequence"/>
</dbReference>
<accession>A0A926I1S8</accession>
<comment type="subcellular location">
    <subcellularLocation>
        <location evidence="1 9">Cell membrane</location>
        <topology evidence="1 9">Multi-pass membrane protein</topology>
    </subcellularLocation>
</comment>
<dbReference type="PANTHER" id="PTHR30330:SF14">
    <property type="entry name" value="SODIUM_AMINO ACID (ALANINE) SYMPORTER"/>
    <property type="match status" value="1"/>
</dbReference>
<feature type="transmembrane region" description="Helical" evidence="9">
    <location>
        <begin position="390"/>
        <end position="408"/>
    </location>
</feature>
<evidence type="ECO:0000256" key="9">
    <source>
        <dbReference type="RuleBase" id="RU363064"/>
    </source>
</evidence>
<dbReference type="RefSeq" id="WP_249293696.1">
    <property type="nucleotide sequence ID" value="NZ_JACRSV010000001.1"/>
</dbReference>
<sequence length="481" mass="50908">MNYINDVITAISDFLQNYILLILLCGTGIYFTIRLKFVQIRKFGAGLKATFGNIKLKGDKAGKDGMSSFQALTTAIAAQVGTGNLAGAATAIVSGGPGAIFWMWVSAFFGMATIYAEATLAQKYKTVDKDGNVTGGPVYYIRAAFKGKLGKILAGLFSVFIILALGFMGNMVQSNSIGSAFQTAFHIKPWIVGIIVAAIAGFIFLGGVGRIASFTEKIVPIMALFYMVGSVAIICVNYRHIGSAFSAIFVGAFNPTAVAGGVLGVTVQKAIRYGVARGLFSNEAGMGSTPHAHATAKVKDPCDQGIVAMMGVFIDTFIVLTLTALVILTSVNIDGTVTGTELTQSAFAGTFGNAGIIFVAICMLFFAFSTIISWYFFGEINVSYLFGKKAVKIYAALVIAFIVVGSFLKVDTVWALADFFNSLMVIPNLLGVLALSGVVVTASKLYDAKKKADKLQKHAVTQNTLPSSEEEAVSSITETVE</sequence>
<comment type="caution">
    <text evidence="11">The sequence shown here is derived from an EMBL/GenBank/DDBJ whole genome shotgun (WGS) entry which is preliminary data.</text>
</comment>
<evidence type="ECO:0000256" key="10">
    <source>
        <dbReference type="SAM" id="MobiDB-lite"/>
    </source>
</evidence>
<dbReference type="GO" id="GO:0005283">
    <property type="term" value="F:amino acid:sodium symporter activity"/>
    <property type="evidence" value="ECO:0007669"/>
    <property type="project" value="InterPro"/>
</dbReference>
<evidence type="ECO:0000256" key="5">
    <source>
        <dbReference type="ARBA" id="ARBA00022692"/>
    </source>
</evidence>
<keyword evidence="3 9" id="KW-0813">Transport</keyword>
<evidence type="ECO:0000256" key="4">
    <source>
        <dbReference type="ARBA" id="ARBA00022475"/>
    </source>
</evidence>
<evidence type="ECO:0000256" key="3">
    <source>
        <dbReference type="ARBA" id="ARBA00022448"/>
    </source>
</evidence>
<dbReference type="Pfam" id="PF01235">
    <property type="entry name" value="Na_Ala_symp"/>
    <property type="match status" value="1"/>
</dbReference>
<keyword evidence="4 9" id="KW-1003">Cell membrane</keyword>
<evidence type="ECO:0000313" key="11">
    <source>
        <dbReference type="EMBL" id="MBC8558808.1"/>
    </source>
</evidence>
<evidence type="ECO:0000313" key="12">
    <source>
        <dbReference type="Proteomes" id="UP000610760"/>
    </source>
</evidence>
<keyword evidence="7 9" id="KW-1133">Transmembrane helix</keyword>
<keyword evidence="6 9" id="KW-0769">Symport</keyword>
<feature type="transmembrane region" description="Helical" evidence="9">
    <location>
        <begin position="152"/>
        <end position="170"/>
    </location>
</feature>
<feature type="transmembrane region" description="Helical" evidence="9">
    <location>
        <begin position="15"/>
        <end position="33"/>
    </location>
</feature>
<keyword evidence="5 9" id="KW-0812">Transmembrane</keyword>
<reference evidence="11" key="1">
    <citation type="submission" date="2020-08" db="EMBL/GenBank/DDBJ databases">
        <title>Genome public.</title>
        <authorList>
            <person name="Liu C."/>
            <person name="Sun Q."/>
        </authorList>
    </citation>
    <scope>NUCLEOTIDE SEQUENCE</scope>
    <source>
        <strain evidence="11">NSJ-33</strain>
    </source>
</reference>
<feature type="transmembrane region" description="Helical" evidence="9">
    <location>
        <begin position="99"/>
        <end position="116"/>
    </location>
</feature>
<protein>
    <submittedName>
        <fullName evidence="11">Sodium:alanine symporter family protein</fullName>
    </submittedName>
</protein>
<dbReference type="FunFam" id="1.20.1740.10:FF:000004">
    <property type="entry name" value="Sodium:alanine symporter family protein"/>
    <property type="match status" value="1"/>
</dbReference>
<dbReference type="PRINTS" id="PR00175">
    <property type="entry name" value="NAALASMPORT"/>
</dbReference>
<evidence type="ECO:0000256" key="2">
    <source>
        <dbReference type="ARBA" id="ARBA00009261"/>
    </source>
</evidence>
<feature type="transmembrane region" description="Helical" evidence="9">
    <location>
        <begin position="221"/>
        <end position="241"/>
    </location>
</feature>
<dbReference type="PROSITE" id="PS00873">
    <property type="entry name" value="NA_ALANINE_SYMP"/>
    <property type="match status" value="1"/>
</dbReference>
<evidence type="ECO:0000256" key="6">
    <source>
        <dbReference type="ARBA" id="ARBA00022847"/>
    </source>
</evidence>
<dbReference type="AlphaFoldDB" id="A0A926I1S8"/>
<dbReference type="Gene3D" id="1.20.1740.10">
    <property type="entry name" value="Amino acid/polyamine transporter I"/>
    <property type="match status" value="1"/>
</dbReference>
<feature type="transmembrane region" description="Helical" evidence="9">
    <location>
        <begin position="351"/>
        <end position="378"/>
    </location>
</feature>
<dbReference type="InterPro" id="IPR001463">
    <property type="entry name" value="Na/Ala_symport"/>
</dbReference>
<name>A0A926I1S8_9FIRM</name>
<feature type="transmembrane region" description="Helical" evidence="9">
    <location>
        <begin position="69"/>
        <end position="93"/>
    </location>
</feature>